<feature type="site" description="Transition state stabilizer" evidence="6">
    <location>
        <position position="470"/>
    </location>
</feature>
<feature type="binding site" evidence="6">
    <location>
        <begin position="524"/>
        <end position="525"/>
    </location>
    <ligand>
        <name>alpha-maltose 1-phosphate</name>
        <dbReference type="ChEBI" id="CHEBI:63576"/>
    </ligand>
</feature>
<comment type="subunit">
    <text evidence="1 6">Homodimer.</text>
</comment>
<feature type="binding site" evidence="6">
    <location>
        <position position="384"/>
    </location>
    <ligand>
        <name>alpha-maltose 1-phosphate</name>
        <dbReference type="ChEBI" id="CHEBI:63576"/>
    </ligand>
</feature>
<gene>
    <name evidence="6" type="primary">glgE</name>
    <name evidence="8" type="ORF">FHS57_003152</name>
</gene>
<feature type="binding site" evidence="6">
    <location>
        <position position="252"/>
    </location>
    <ligand>
        <name>alpha-maltose 1-phosphate</name>
        <dbReference type="ChEBI" id="CHEBI:63576"/>
    </ligand>
</feature>
<dbReference type="InterPro" id="IPR006047">
    <property type="entry name" value="GH13_cat_dom"/>
</dbReference>
<evidence type="ECO:0000256" key="6">
    <source>
        <dbReference type="HAMAP-Rule" id="MF_02124"/>
    </source>
</evidence>
<evidence type="ECO:0000256" key="1">
    <source>
        <dbReference type="ARBA" id="ARBA00011738"/>
    </source>
</evidence>
<feature type="binding site" evidence="6">
    <location>
        <position position="312"/>
    </location>
    <ligand>
        <name>alpha-maltose 1-phosphate</name>
        <dbReference type="ChEBI" id="CHEBI:63576"/>
    </ligand>
</feature>
<dbReference type="Gene3D" id="3.20.20.80">
    <property type="entry name" value="Glycosidases"/>
    <property type="match status" value="1"/>
</dbReference>
<comment type="catalytic activity">
    <reaction evidence="5 6">
        <text>alpha-maltose 1-phosphate + [(1-&gt;4)-alpha-D-glucosyl](n) = [(1-&gt;4)-alpha-D-glucosyl](n+2) + phosphate</text>
        <dbReference type="Rhea" id="RHEA:42692"/>
        <dbReference type="Rhea" id="RHEA-COMP:9584"/>
        <dbReference type="Rhea" id="RHEA-COMP:10183"/>
        <dbReference type="ChEBI" id="CHEBI:15444"/>
        <dbReference type="ChEBI" id="CHEBI:43474"/>
        <dbReference type="ChEBI" id="CHEBI:63576"/>
        <dbReference type="EC" id="2.4.99.16"/>
    </reaction>
</comment>
<dbReference type="PANTHER" id="PTHR47786:SF2">
    <property type="entry name" value="GLYCOSYL HYDROLASE FAMILY 13 CATALYTIC DOMAIN-CONTAINING PROTEIN"/>
    <property type="match status" value="1"/>
</dbReference>
<dbReference type="GO" id="GO:0030979">
    <property type="term" value="P:alpha-glucan biosynthetic process"/>
    <property type="evidence" value="ECO:0007669"/>
    <property type="project" value="UniProtKB-UniRule"/>
</dbReference>
<dbReference type="Pfam" id="PF00128">
    <property type="entry name" value="Alpha-amylase"/>
    <property type="match status" value="1"/>
</dbReference>
<dbReference type="Proteomes" id="UP000541352">
    <property type="component" value="Unassembled WGS sequence"/>
</dbReference>
<dbReference type="Pfam" id="PF11896">
    <property type="entry name" value="GlgE_dom_N_S"/>
    <property type="match status" value="1"/>
</dbReference>
<dbReference type="InterPro" id="IPR013780">
    <property type="entry name" value="Glyco_hydro_b"/>
</dbReference>
<dbReference type="AlphaFoldDB" id="A0A7W6ER73"/>
<dbReference type="SUPFAM" id="SSF51011">
    <property type="entry name" value="Glycosyl hydrolase domain"/>
    <property type="match status" value="1"/>
</dbReference>
<dbReference type="Gene3D" id="2.60.40.1180">
    <property type="entry name" value="Golgi alpha-mannosidase II"/>
    <property type="match status" value="1"/>
</dbReference>
<protein>
    <recommendedName>
        <fullName evidence="6">Alpha-1,4-glucan:maltose-1-phosphate maltosyltransferase</fullName>
        <shortName evidence="6">GMPMT</shortName>
        <ecNumber evidence="6">2.4.99.16</ecNumber>
    </recommendedName>
    <alternativeName>
        <fullName evidence="6">(1-&gt;4)-alpha-D-glucan:maltose-1-phosphate alpha-D-maltosyltransferase</fullName>
    </alternativeName>
</protein>
<dbReference type="HAMAP" id="MF_02124">
    <property type="entry name" value="GlgE"/>
    <property type="match status" value="1"/>
</dbReference>
<dbReference type="InterPro" id="IPR021828">
    <property type="entry name" value="GlgE_dom_N/S"/>
</dbReference>
<evidence type="ECO:0000313" key="8">
    <source>
        <dbReference type="EMBL" id="MBB3839146.1"/>
    </source>
</evidence>
<keyword evidence="4 6" id="KW-0119">Carbohydrate metabolism</keyword>
<dbReference type="GO" id="GO:0016758">
    <property type="term" value="F:hexosyltransferase activity"/>
    <property type="evidence" value="ECO:0007669"/>
    <property type="project" value="UniProtKB-UniRule"/>
</dbReference>
<dbReference type="InterPro" id="IPR049171">
    <property type="entry name" value="GLGE_C"/>
</dbReference>
<comment type="caution">
    <text evidence="8">The sequence shown here is derived from an EMBL/GenBank/DDBJ whole genome shotgun (WGS) entry which is preliminary data.</text>
</comment>
<dbReference type="InterPro" id="IPR017853">
    <property type="entry name" value="GH"/>
</dbReference>
<comment type="function">
    <text evidence="6">Maltosyltransferase that uses maltose 1-phosphate (M1P) as the sugar donor to elongate linear or branched alpha-(1-&gt;4)-glucans. Is involved in a branched alpha-glucan biosynthetic pathway from trehalose, together with TreS, Mak and GlgB.</text>
</comment>
<dbReference type="EC" id="2.4.99.16" evidence="6"/>
<dbReference type="GO" id="GO:0004553">
    <property type="term" value="F:hydrolase activity, hydrolyzing O-glycosyl compounds"/>
    <property type="evidence" value="ECO:0007669"/>
    <property type="project" value="InterPro"/>
</dbReference>
<feature type="active site" description="Nucleophile" evidence="6">
    <location>
        <position position="383"/>
    </location>
</feature>
<dbReference type="InterPro" id="IPR026585">
    <property type="entry name" value="GlgE"/>
</dbReference>
<dbReference type="Gene3D" id="1.20.58.80">
    <property type="entry name" value="Phosphotransferase system, lactose/cellobiose-type IIA subunit"/>
    <property type="match status" value="1"/>
</dbReference>
<accession>A0A7W6ER73</accession>
<evidence type="ECO:0000256" key="5">
    <source>
        <dbReference type="ARBA" id="ARBA00048735"/>
    </source>
</evidence>
<dbReference type="Pfam" id="PF21702">
    <property type="entry name" value="GLGE_C"/>
    <property type="match status" value="1"/>
</dbReference>
<name>A0A7W6ER73_9BACT</name>
<evidence type="ECO:0000256" key="4">
    <source>
        <dbReference type="ARBA" id="ARBA00023277"/>
    </source>
</evidence>
<evidence type="ECO:0000256" key="2">
    <source>
        <dbReference type="ARBA" id="ARBA00022676"/>
    </source>
</evidence>
<evidence type="ECO:0000313" key="9">
    <source>
        <dbReference type="Proteomes" id="UP000541352"/>
    </source>
</evidence>
<dbReference type="PANTHER" id="PTHR47786">
    <property type="entry name" value="ALPHA-1,4-GLUCAN:MALTOSE-1-PHOSPHATE MALTOSYLTRANSFERASE"/>
    <property type="match status" value="1"/>
</dbReference>
<evidence type="ECO:0000256" key="3">
    <source>
        <dbReference type="ARBA" id="ARBA00022679"/>
    </source>
</evidence>
<keyword evidence="9" id="KW-1185">Reference proteome</keyword>
<reference evidence="8 9" key="1">
    <citation type="submission" date="2020-08" db="EMBL/GenBank/DDBJ databases">
        <title>Genomic Encyclopedia of Type Strains, Phase IV (KMG-IV): sequencing the most valuable type-strain genomes for metagenomic binning, comparative biology and taxonomic classification.</title>
        <authorList>
            <person name="Goeker M."/>
        </authorList>
    </citation>
    <scope>NUCLEOTIDE SEQUENCE [LARGE SCALE GENOMIC DNA]</scope>
    <source>
        <strain evidence="8 9">DSM 17976</strain>
    </source>
</reference>
<organism evidence="8 9">
    <name type="scientific">Runella defluvii</name>
    <dbReference type="NCBI Taxonomy" id="370973"/>
    <lineage>
        <taxon>Bacteria</taxon>
        <taxon>Pseudomonadati</taxon>
        <taxon>Bacteroidota</taxon>
        <taxon>Cytophagia</taxon>
        <taxon>Cytophagales</taxon>
        <taxon>Spirosomataceae</taxon>
        <taxon>Runella</taxon>
    </lineage>
</organism>
<keyword evidence="2 6" id="KW-0328">Glycosyltransferase</keyword>
<proteinExistence type="inferred from homology"/>
<feature type="active site" description="Proton donor" evidence="6">
    <location>
        <position position="412"/>
    </location>
</feature>
<feature type="binding site" evidence="6">
    <location>
        <position position="347"/>
    </location>
    <ligand>
        <name>alpha-maltose 1-phosphate</name>
        <dbReference type="ChEBI" id="CHEBI:63576"/>
    </ligand>
</feature>
<sequence>MMNLAEIAGKNRVIVEKVTPELDGGQFYIKAVPNEVIQVEADIFCDGHDKTAARLCFKHQSEKKWSEVPMRFVNNDRWEGQFIVEKEGDYLYTIEAWVDHLASWEHEITLKIRDAQHVNSELLVGASLLEKIVKNASKEDKKAIQEAIKAFRDEKRYNEAVLLAIGEQMAEWIEKYAYRENVTRYKELRLWVDRPRAGFSTWYSMFPRSAAKEPGQHGTFRDVIDLLPRIERMGFDVLYLPPIHPIGMQFRKGKNNNVLCQPNEPGVPYGIGSELGGHDAIHPDLGTLDDFKALVAACKAHGMEIAMDLAIQCSPDHPWAKNHPEWFKIRPDGTIQYAENPPKKYQDIYPINFETEAWESLWLELRRIIFVWAEWGVRIIRVDNPHTKAFAFWDWVIAETKKKYPDMIFLAEAFTRPKVMQRLAKGGYNQSYTYYTWRTSKEELVAYMTELTQTEMKHYFRPNFWPNTHDINPPLLQSGHEPNFLIRYFMAATLSSNYGIFGPTYEFMVHEAFPGKEEYWNSEKYEIKHWDWNHTNKLTYVITQVNRARKENAALQQTNNIMFCDINDDQLLAYLKTHPDGNRILCVVNLDGYNRRGNTVRIPLHKIGKAGWEDFIVHDLLTGSKYVWKGEYNYIELDPYLLPFHLFRIEDL</sequence>
<dbReference type="SMART" id="SM00642">
    <property type="entry name" value="Aamy"/>
    <property type="match status" value="1"/>
</dbReference>
<evidence type="ECO:0000259" key="7">
    <source>
        <dbReference type="SMART" id="SM00642"/>
    </source>
</evidence>
<dbReference type="EMBL" id="JACIBY010000006">
    <property type="protein sequence ID" value="MBB3839146.1"/>
    <property type="molecule type" value="Genomic_DNA"/>
</dbReference>
<comment type="similarity">
    <text evidence="6">Belongs to the glycosyl hydrolase 13 family. GlgE subfamily.</text>
</comment>
<dbReference type="SUPFAM" id="SSF51445">
    <property type="entry name" value="(Trans)glycosidases"/>
    <property type="match status" value="1"/>
</dbReference>
<feature type="domain" description="Glycosyl hydrolase family 13 catalytic" evidence="7">
    <location>
        <begin position="204"/>
        <end position="549"/>
    </location>
</feature>
<dbReference type="CDD" id="cd11344">
    <property type="entry name" value="AmyAc_GlgE_like"/>
    <property type="match status" value="1"/>
</dbReference>
<dbReference type="RefSeq" id="WP_183975175.1">
    <property type="nucleotide sequence ID" value="NZ_JACIBY010000006.1"/>
</dbReference>
<keyword evidence="3 6" id="KW-0808">Transferase</keyword>
<dbReference type="InterPro" id="IPR013783">
    <property type="entry name" value="Ig-like_fold"/>
</dbReference>
<dbReference type="Gene3D" id="2.60.40.10">
    <property type="entry name" value="Immunoglobulins"/>
    <property type="match status" value="1"/>
</dbReference>